<name>A0A088E2T3_9CREN</name>
<dbReference type="Pfam" id="PF00120">
    <property type="entry name" value="Gln-synt_C"/>
    <property type="match status" value="1"/>
</dbReference>
<dbReference type="InterPro" id="IPR008146">
    <property type="entry name" value="Gln_synth_cat_dom"/>
</dbReference>
<dbReference type="GO" id="GO:0005524">
    <property type="term" value="F:ATP binding"/>
    <property type="evidence" value="ECO:0007669"/>
    <property type="project" value="UniProtKB-KW"/>
</dbReference>
<keyword evidence="2" id="KW-0547">Nucleotide-binding</keyword>
<evidence type="ECO:0000256" key="5">
    <source>
        <dbReference type="RuleBase" id="RU000384"/>
    </source>
</evidence>
<reference evidence="8 9" key="1">
    <citation type="journal article" date="2014" name="J. Bacteriol.">
        <title>Role of an Archaeal PitA Transporter in the Copper and Arsenic Resistance of Metallosphaera sedula, an Extreme Thermoacidophile.</title>
        <authorList>
            <person name="McCarthy S."/>
            <person name="Ai C."/>
            <person name="Wheaton G."/>
            <person name="Tevatia R."/>
            <person name="Eckrich V."/>
            <person name="Kelly R."/>
            <person name="Blum P."/>
        </authorList>
    </citation>
    <scope>NUCLEOTIDE SEQUENCE [LARGE SCALE GENOMIC DNA]</scope>
    <source>
        <strain evidence="8 9">CuR1</strain>
    </source>
</reference>
<evidence type="ECO:0000259" key="7">
    <source>
        <dbReference type="PROSITE" id="PS51987"/>
    </source>
</evidence>
<dbReference type="GO" id="GO:0006542">
    <property type="term" value="P:glutamine biosynthetic process"/>
    <property type="evidence" value="ECO:0007669"/>
    <property type="project" value="InterPro"/>
</dbReference>
<proteinExistence type="inferred from homology"/>
<dbReference type="Proteomes" id="UP000029084">
    <property type="component" value="Chromosome"/>
</dbReference>
<dbReference type="PROSITE" id="PS51987">
    <property type="entry name" value="GS_CATALYTIC"/>
    <property type="match status" value="1"/>
</dbReference>
<dbReference type="SMART" id="SM01230">
    <property type="entry name" value="Gln-synt_C"/>
    <property type="match status" value="1"/>
</dbReference>
<sequence length="438" mass="49512">MSRISKLQIKLSRTDLIETLKSGRVDYVRVEFIDILGHVRGRSLRRAEFERVMAQDLGVPYAESLVMLDFQDRPLKSRYEDMIAVPDPQSFVIIPYLERTARVLSFLFSPDGSPLPFCTRSLLQRAVNKLEEHGLRLETSFEPTFYLLKNNQGNWETADMGKAFSPEGLMDQQDFLKDVIKHLEMVGVQVEMINKHYGPGQYEITFSSADVMSASDYLITAREVIRDVAKLHGKMATFMPKPFANTPGSSMDIYLKLVKSDGSDAMLDPNDPKGVGLSRTAYAFFGGILEHLGSILAIASPTINSYKRFKELVTPNLGGMGSERHFLLRIPSNIKEQKAIEFRLADPLTNSYLLLSAIIMAGIEGIEKNLDAEVNNVVKSIPRDLREALSNLESDTSLKYSLGEELIRAFLDLKTREIDEYESFVTQWERDAYLKAGW</sequence>
<keyword evidence="1 8" id="KW-0436">Ligase</keyword>
<keyword evidence="3" id="KW-0067">ATP-binding</keyword>
<comment type="similarity">
    <text evidence="4 5">Belongs to the glutamine synthetase family.</text>
</comment>
<evidence type="ECO:0000313" key="8">
    <source>
        <dbReference type="EMBL" id="AIM26764.1"/>
    </source>
</evidence>
<accession>A0A088E2T3</accession>
<evidence type="ECO:0000256" key="1">
    <source>
        <dbReference type="ARBA" id="ARBA00022598"/>
    </source>
</evidence>
<feature type="domain" description="GS beta-grasp" evidence="6">
    <location>
        <begin position="23"/>
        <end position="112"/>
    </location>
</feature>
<feature type="domain" description="GS catalytic" evidence="7">
    <location>
        <begin position="119"/>
        <end position="438"/>
    </location>
</feature>
<dbReference type="AlphaFoldDB" id="A0A088E2T3"/>
<evidence type="ECO:0000256" key="3">
    <source>
        <dbReference type="ARBA" id="ARBA00022840"/>
    </source>
</evidence>
<dbReference type="SUPFAM" id="SSF55931">
    <property type="entry name" value="Glutamine synthetase/guanido kinase"/>
    <property type="match status" value="1"/>
</dbReference>
<dbReference type="OMA" id="QRCEDPD"/>
<organism evidence="8 9">
    <name type="scientific">Metallosphaera sedula</name>
    <dbReference type="NCBI Taxonomy" id="43687"/>
    <lineage>
        <taxon>Archaea</taxon>
        <taxon>Thermoproteota</taxon>
        <taxon>Thermoprotei</taxon>
        <taxon>Sulfolobales</taxon>
        <taxon>Sulfolobaceae</taxon>
        <taxon>Metallosphaera</taxon>
    </lineage>
</organism>
<dbReference type="Gene3D" id="3.30.590.10">
    <property type="entry name" value="Glutamine synthetase/guanido kinase, catalytic domain"/>
    <property type="match status" value="1"/>
</dbReference>
<dbReference type="InterPro" id="IPR014746">
    <property type="entry name" value="Gln_synth/guanido_kin_cat_dom"/>
</dbReference>
<dbReference type="GO" id="GO:0004356">
    <property type="term" value="F:glutamine synthetase activity"/>
    <property type="evidence" value="ECO:0007669"/>
    <property type="project" value="UniProtKB-EC"/>
</dbReference>
<dbReference type="Gene3D" id="3.10.20.70">
    <property type="entry name" value="Glutamine synthetase, N-terminal domain"/>
    <property type="match status" value="1"/>
</dbReference>
<dbReference type="EMBL" id="CP008822">
    <property type="protein sequence ID" value="AIM26764.1"/>
    <property type="molecule type" value="Genomic_DNA"/>
</dbReference>
<gene>
    <name evidence="8" type="ORF">HA72_0602</name>
</gene>
<evidence type="ECO:0000256" key="2">
    <source>
        <dbReference type="ARBA" id="ARBA00022741"/>
    </source>
</evidence>
<dbReference type="PANTHER" id="PTHR43785">
    <property type="entry name" value="GAMMA-GLUTAMYLPUTRESCINE SYNTHETASE"/>
    <property type="match status" value="1"/>
</dbReference>
<dbReference type="InterPro" id="IPR036651">
    <property type="entry name" value="Gln_synt_N_sf"/>
</dbReference>
<dbReference type="PROSITE" id="PS51986">
    <property type="entry name" value="GS_BETA_GRASP"/>
    <property type="match status" value="1"/>
</dbReference>
<dbReference type="InterPro" id="IPR008147">
    <property type="entry name" value="Gln_synt_N"/>
</dbReference>
<dbReference type="PANTHER" id="PTHR43785:SF12">
    <property type="entry name" value="TYPE-1 GLUTAMINE SYNTHETASE 2"/>
    <property type="match status" value="1"/>
</dbReference>
<evidence type="ECO:0000256" key="4">
    <source>
        <dbReference type="PROSITE-ProRule" id="PRU01330"/>
    </source>
</evidence>
<evidence type="ECO:0000313" key="9">
    <source>
        <dbReference type="Proteomes" id="UP000029084"/>
    </source>
</evidence>
<dbReference type="EC" id="6.3.1.2" evidence="8"/>
<protein>
    <submittedName>
        <fullName evidence="8">L-glutamine synthetase</fullName>
        <ecNumber evidence="8">6.3.1.2</ecNumber>
    </submittedName>
</protein>
<evidence type="ECO:0000259" key="6">
    <source>
        <dbReference type="PROSITE" id="PS51986"/>
    </source>
</evidence>
<dbReference type="SUPFAM" id="SSF54368">
    <property type="entry name" value="Glutamine synthetase, N-terminal domain"/>
    <property type="match status" value="1"/>
</dbReference>